<dbReference type="EMBL" id="LT629740">
    <property type="protein sequence ID" value="SDS35987.1"/>
    <property type="molecule type" value="Genomic_DNA"/>
</dbReference>
<feature type="transmembrane region" description="Helical" evidence="1">
    <location>
        <begin position="53"/>
        <end position="74"/>
    </location>
</feature>
<gene>
    <name evidence="2" type="ORF">SAMN05216490_1015</name>
</gene>
<sequence>MKFLVINSICIFIDKYYNIRIRVGHKFNTKIKPGCINKPINAVFSQQISNLVFIMRFSVLGLLFILLTCSGVYAQQDSVSASKPALAGSTSLTRGDSNVTRTPQHMELLDSVAMATTLRAKFVSDSLANMYVFPDSNRVNQLAVMLIGNLYKGHNFLDIPFKSGKTTGDGHIRKSRDPWILVIIVILLLYTALLNFSFGSDIKTIFQSFYAKRAAQFDKDDKQLNFRTFVGLFLLFSATFGLFLYQYASYKSVYFSYSGLQLFVALSLIVISLFAFKFLLLKVIGFLFDINRIVSEYITALYLTYFNIAFVFLPVAVCFSLMAAQFIPYLLAVALFLIVVIFVWIYLRSSVNIISNFRFHKFYLFIYLCALEICPILILIKVLNL</sequence>
<dbReference type="STRING" id="652787.SAMN05216490_1015"/>
<feature type="transmembrane region" description="Helical" evidence="1">
    <location>
        <begin position="359"/>
        <end position="380"/>
    </location>
</feature>
<feature type="transmembrane region" description="Helical" evidence="1">
    <location>
        <begin position="260"/>
        <end position="288"/>
    </location>
</feature>
<proteinExistence type="predicted"/>
<feature type="transmembrane region" description="Helical" evidence="1">
    <location>
        <begin position="300"/>
        <end position="323"/>
    </location>
</feature>
<feature type="transmembrane region" description="Helical" evidence="1">
    <location>
        <begin position="329"/>
        <end position="347"/>
    </location>
</feature>
<feature type="transmembrane region" description="Helical" evidence="1">
    <location>
        <begin position="229"/>
        <end position="248"/>
    </location>
</feature>
<evidence type="ECO:0000313" key="2">
    <source>
        <dbReference type="EMBL" id="SDS35987.1"/>
    </source>
</evidence>
<dbReference type="InterPro" id="IPR025367">
    <property type="entry name" value="DUF4271"/>
</dbReference>
<dbReference type="RefSeq" id="WP_091369937.1">
    <property type="nucleotide sequence ID" value="NZ_LT629740.1"/>
</dbReference>
<dbReference type="AlphaFoldDB" id="A0A1H1RJM4"/>
<evidence type="ECO:0000256" key="1">
    <source>
        <dbReference type="SAM" id="Phobius"/>
    </source>
</evidence>
<keyword evidence="1" id="KW-0472">Membrane</keyword>
<name>A0A1H1RJM4_MUCMA</name>
<protein>
    <recommendedName>
        <fullName evidence="4">DUF4271 domain-containing protein</fullName>
    </recommendedName>
</protein>
<keyword evidence="1" id="KW-0812">Transmembrane</keyword>
<keyword evidence="3" id="KW-1185">Reference proteome</keyword>
<evidence type="ECO:0008006" key="4">
    <source>
        <dbReference type="Google" id="ProtNLM"/>
    </source>
</evidence>
<accession>A0A1H1RJM4</accession>
<keyword evidence="1" id="KW-1133">Transmembrane helix</keyword>
<feature type="transmembrane region" description="Helical" evidence="1">
    <location>
        <begin position="179"/>
        <end position="198"/>
    </location>
</feature>
<dbReference type="Pfam" id="PF14093">
    <property type="entry name" value="DUF4271"/>
    <property type="match status" value="1"/>
</dbReference>
<dbReference type="OrthoDB" id="1494583at2"/>
<reference evidence="2 3" key="1">
    <citation type="submission" date="2016-10" db="EMBL/GenBank/DDBJ databases">
        <authorList>
            <person name="de Groot N.N."/>
        </authorList>
    </citation>
    <scope>NUCLEOTIDE SEQUENCE [LARGE SCALE GENOMIC DNA]</scope>
    <source>
        <strain evidence="2 3">MP1X4</strain>
    </source>
</reference>
<dbReference type="Proteomes" id="UP000199679">
    <property type="component" value="Chromosome I"/>
</dbReference>
<evidence type="ECO:0000313" key="3">
    <source>
        <dbReference type="Proteomes" id="UP000199679"/>
    </source>
</evidence>
<organism evidence="2 3">
    <name type="scientific">Mucilaginibacter mallensis</name>
    <dbReference type="NCBI Taxonomy" id="652787"/>
    <lineage>
        <taxon>Bacteria</taxon>
        <taxon>Pseudomonadati</taxon>
        <taxon>Bacteroidota</taxon>
        <taxon>Sphingobacteriia</taxon>
        <taxon>Sphingobacteriales</taxon>
        <taxon>Sphingobacteriaceae</taxon>
        <taxon>Mucilaginibacter</taxon>
    </lineage>
</organism>